<name>A0A8H5LT84_9AGAR</name>
<accession>A0A8H5LT84</accession>
<dbReference type="AlphaFoldDB" id="A0A8H5LT84"/>
<proteinExistence type="predicted"/>
<dbReference type="EMBL" id="JAACJN010000133">
    <property type="protein sequence ID" value="KAF5368648.1"/>
    <property type="molecule type" value="Genomic_DNA"/>
</dbReference>
<evidence type="ECO:0000313" key="1">
    <source>
        <dbReference type="EMBL" id="KAF5368648.1"/>
    </source>
</evidence>
<dbReference type="Proteomes" id="UP000518752">
    <property type="component" value="Unassembled WGS sequence"/>
</dbReference>
<organism evidence="1 2">
    <name type="scientific">Collybiopsis confluens</name>
    <dbReference type="NCBI Taxonomy" id="2823264"/>
    <lineage>
        <taxon>Eukaryota</taxon>
        <taxon>Fungi</taxon>
        <taxon>Dikarya</taxon>
        <taxon>Basidiomycota</taxon>
        <taxon>Agaricomycotina</taxon>
        <taxon>Agaricomycetes</taxon>
        <taxon>Agaricomycetidae</taxon>
        <taxon>Agaricales</taxon>
        <taxon>Marasmiineae</taxon>
        <taxon>Omphalotaceae</taxon>
        <taxon>Collybiopsis</taxon>
    </lineage>
</organism>
<evidence type="ECO:0000313" key="2">
    <source>
        <dbReference type="Proteomes" id="UP000518752"/>
    </source>
</evidence>
<keyword evidence="2" id="KW-1185">Reference proteome</keyword>
<protein>
    <submittedName>
        <fullName evidence="1">Uncharacterized protein</fullName>
    </submittedName>
</protein>
<sequence length="133" mass="15172">MYRYMPSGLSPQKSRVLALIRDSEARVSDGPLPEMVEKELTVEHLPNSDRHHGFPLLSLERARSIIAPIRQLPVEILHEILQYMLTPPTLFTSAHIDILLLCASHRSVLIGERRPTLYLSYGLQSLWIFTSTI</sequence>
<gene>
    <name evidence="1" type="ORF">D9757_010201</name>
</gene>
<comment type="caution">
    <text evidence="1">The sequence shown here is derived from an EMBL/GenBank/DDBJ whole genome shotgun (WGS) entry which is preliminary data.</text>
</comment>
<reference evidence="1 2" key="1">
    <citation type="journal article" date="2020" name="ISME J.">
        <title>Uncovering the hidden diversity of litter-decomposition mechanisms in mushroom-forming fungi.</title>
        <authorList>
            <person name="Floudas D."/>
            <person name="Bentzer J."/>
            <person name="Ahren D."/>
            <person name="Johansson T."/>
            <person name="Persson P."/>
            <person name="Tunlid A."/>
        </authorList>
    </citation>
    <scope>NUCLEOTIDE SEQUENCE [LARGE SCALE GENOMIC DNA]</scope>
    <source>
        <strain evidence="1 2">CBS 406.79</strain>
    </source>
</reference>